<reference evidence="11" key="1">
    <citation type="submission" date="2025-08" db="UniProtKB">
        <authorList>
            <consortium name="RefSeq"/>
        </authorList>
    </citation>
    <scope>IDENTIFICATION</scope>
    <source>
        <tissue evidence="11">Whole organism</tissue>
    </source>
</reference>
<keyword evidence="5 6" id="KW-0694">RNA-binding</keyword>
<dbReference type="KEGG" id="hazt:108666122"/>
<feature type="domain" description="tRNA(Ile)-lysidine/2-thiocytidine synthase N-terminal" evidence="8">
    <location>
        <begin position="55"/>
        <end position="234"/>
    </location>
</feature>
<dbReference type="RefSeq" id="XP_018008427.1">
    <property type="nucleotide sequence ID" value="XM_018152938.2"/>
</dbReference>
<comment type="function">
    <text evidence="6">Plays a central role in 2-thiolation of mcm(5)S(2)U at tRNA wobble positions of tRNA(Lys), tRNA(Glu) and tRNA(Gln). Directly binds tRNAs and probably acts by catalyzing adenylation of tRNAs, an intermediate required for 2-thiolation. It is unclear whether it acts as a sulfurtransferase that transfers sulfur from thiocarboxylated URM1 onto the uridine of tRNAs at wobble position.</text>
</comment>
<proteinExistence type="inferred from homology"/>
<dbReference type="GO" id="GO:0002144">
    <property type="term" value="C:cytosolic tRNA wobble base thiouridylase complex"/>
    <property type="evidence" value="ECO:0007669"/>
    <property type="project" value="TreeGrafter"/>
</dbReference>
<dbReference type="EC" id="2.7.7.-" evidence="6"/>
<keyword evidence="4 6" id="KW-0819">tRNA processing</keyword>
<dbReference type="Proteomes" id="UP000694843">
    <property type="component" value="Unplaced"/>
</dbReference>
<dbReference type="InterPro" id="IPR000541">
    <property type="entry name" value="Ncs6/Tuc1/Ctu1"/>
</dbReference>
<feature type="domain" description="Cytoplasmic tRNA 2-thiolation protein 1 C-terminal" evidence="9">
    <location>
        <begin position="284"/>
        <end position="312"/>
    </location>
</feature>
<dbReference type="InterPro" id="IPR032442">
    <property type="entry name" value="CTU1_C"/>
</dbReference>
<dbReference type="HAMAP" id="MF_03053">
    <property type="entry name" value="CTU1"/>
    <property type="match status" value="1"/>
</dbReference>
<evidence type="ECO:0000256" key="2">
    <source>
        <dbReference type="ARBA" id="ARBA00022555"/>
    </source>
</evidence>
<evidence type="ECO:0000313" key="11">
    <source>
        <dbReference type="RefSeq" id="XP_018008427.1"/>
    </source>
</evidence>
<dbReference type="InterPro" id="IPR014729">
    <property type="entry name" value="Rossmann-like_a/b/a_fold"/>
</dbReference>
<keyword evidence="2 6" id="KW-0820">tRNA-binding</keyword>
<dbReference type="AlphaFoldDB" id="A0A8B7N3J7"/>
<dbReference type="CDD" id="cd01713">
    <property type="entry name" value="CTU1-like"/>
    <property type="match status" value="1"/>
</dbReference>
<dbReference type="GO" id="GO:0002143">
    <property type="term" value="P:tRNA wobble position uridine thiolation"/>
    <property type="evidence" value="ECO:0007669"/>
    <property type="project" value="TreeGrafter"/>
</dbReference>
<dbReference type="GO" id="GO:0032447">
    <property type="term" value="P:protein urmylation"/>
    <property type="evidence" value="ECO:0007669"/>
    <property type="project" value="UniProtKB-UniRule"/>
</dbReference>
<dbReference type="PANTHER" id="PTHR11807:SF12">
    <property type="entry name" value="CYTOPLASMIC TRNA 2-THIOLATION PROTEIN 1"/>
    <property type="match status" value="1"/>
</dbReference>
<dbReference type="GO" id="GO:0005739">
    <property type="term" value="C:mitochondrion"/>
    <property type="evidence" value="ECO:0007669"/>
    <property type="project" value="TreeGrafter"/>
</dbReference>
<evidence type="ECO:0000259" key="9">
    <source>
        <dbReference type="Pfam" id="PF16503"/>
    </source>
</evidence>
<accession>A0A8B7N3J7</accession>
<dbReference type="Pfam" id="PF16503">
    <property type="entry name" value="zn-ribbon_14"/>
    <property type="match status" value="1"/>
</dbReference>
<keyword evidence="1 6" id="KW-0963">Cytoplasm</keyword>
<organism evidence="10 11">
    <name type="scientific">Hyalella azteca</name>
    <name type="common">Amphipod</name>
    <dbReference type="NCBI Taxonomy" id="294128"/>
    <lineage>
        <taxon>Eukaryota</taxon>
        <taxon>Metazoa</taxon>
        <taxon>Ecdysozoa</taxon>
        <taxon>Arthropoda</taxon>
        <taxon>Crustacea</taxon>
        <taxon>Multicrustacea</taxon>
        <taxon>Malacostraca</taxon>
        <taxon>Eumalacostraca</taxon>
        <taxon>Peracarida</taxon>
        <taxon>Amphipoda</taxon>
        <taxon>Senticaudata</taxon>
        <taxon>Talitrida</taxon>
        <taxon>Talitroidea</taxon>
        <taxon>Hyalellidae</taxon>
        <taxon>Hyalella</taxon>
    </lineage>
</organism>
<dbReference type="SUPFAM" id="SSF52402">
    <property type="entry name" value="Adenine nucleotide alpha hydrolases-like"/>
    <property type="match status" value="1"/>
</dbReference>
<dbReference type="GO" id="GO:0000049">
    <property type="term" value="F:tRNA binding"/>
    <property type="evidence" value="ECO:0007669"/>
    <property type="project" value="UniProtKB-UniRule"/>
</dbReference>
<dbReference type="GeneID" id="108666122"/>
<keyword evidence="10" id="KW-1185">Reference proteome</keyword>
<dbReference type="PANTHER" id="PTHR11807">
    <property type="entry name" value="ATPASES OF THE PP SUPERFAMILY-RELATED"/>
    <property type="match status" value="1"/>
</dbReference>
<comment type="subcellular location">
    <subcellularLocation>
        <location evidence="6">Cytoplasm</location>
    </subcellularLocation>
</comment>
<comment type="pathway">
    <text evidence="6">tRNA modification; 5-methoxycarbonylmethyl-2-thiouridine-tRNA biosynthesis.</text>
</comment>
<evidence type="ECO:0000256" key="7">
    <source>
        <dbReference type="SAM" id="MobiDB-lite"/>
    </source>
</evidence>
<dbReference type="Pfam" id="PF01171">
    <property type="entry name" value="ATP_bind_3"/>
    <property type="match status" value="1"/>
</dbReference>
<dbReference type="InterPro" id="IPR020554">
    <property type="entry name" value="UPF0021_CS"/>
</dbReference>
<dbReference type="PROSITE" id="PS01263">
    <property type="entry name" value="UPF0021"/>
    <property type="match status" value="1"/>
</dbReference>
<evidence type="ECO:0000259" key="8">
    <source>
        <dbReference type="Pfam" id="PF01171"/>
    </source>
</evidence>
<sequence length="511" mass="56295">MSIRQTCSSGCGNRAVLKRPKTGDSLCKECFFFAFEEEVHHTITSAKLFSCGEYVAIAASGGKDSTVLAHLMKLLNERYKYGLKLVLLSIDEGITGYRDDSLETVKRNEQQYNIPLKILSYEELYGWTMDKIVQKVGRRNNCTFCGVFRRQALDRGARLLGVDKLVTGHNADDIAETIVMNILRGDVARLQRCCAVETGSEGHLPRSKPFKYTYEKEIVMYAYFKKLDYFSTECVYSPNAYRGHARTYIKDLEKIRPTAILDIIHSGECLTLKEDVKLPCQSVCQRCGHVSSQAVCKACVLLEGLNKGRPRLGVGKSSKVKRNMGLNPHDLICENAQDVASNPAEKVTVNKEASAYAVQIEAEINAGQNINEASDNSDKNSRFSEELKLDADINDSSVSAKDEKPELQKSSRKSSSEAAETSATDTTHNEDKITEETPASGAAKEAKLCASQLTSIEDIGSEVGGKLCSKGGVCSGDCKTKVKKDRKVVSLRNNPDLALKTVGISKKDLDF</sequence>
<evidence type="ECO:0000256" key="5">
    <source>
        <dbReference type="ARBA" id="ARBA00022884"/>
    </source>
</evidence>
<dbReference type="Gene3D" id="3.40.50.620">
    <property type="entry name" value="HUPs"/>
    <property type="match status" value="1"/>
</dbReference>
<dbReference type="InterPro" id="IPR011063">
    <property type="entry name" value="TilS/TtcA_N"/>
</dbReference>
<dbReference type="GO" id="GO:0016779">
    <property type="term" value="F:nucleotidyltransferase activity"/>
    <property type="evidence" value="ECO:0007669"/>
    <property type="project" value="UniProtKB-UniRule"/>
</dbReference>
<dbReference type="OMA" id="MRICKAC"/>
<keyword evidence="3 6" id="KW-0808">Transferase</keyword>
<evidence type="ECO:0000256" key="1">
    <source>
        <dbReference type="ARBA" id="ARBA00022490"/>
    </source>
</evidence>
<evidence type="ECO:0000313" key="10">
    <source>
        <dbReference type="Proteomes" id="UP000694843"/>
    </source>
</evidence>
<evidence type="ECO:0000256" key="4">
    <source>
        <dbReference type="ARBA" id="ARBA00022694"/>
    </source>
</evidence>
<dbReference type="InterPro" id="IPR056369">
    <property type="entry name" value="CTU1-like_ATP-bd"/>
</dbReference>
<evidence type="ECO:0000256" key="6">
    <source>
        <dbReference type="HAMAP-Rule" id="MF_03053"/>
    </source>
</evidence>
<dbReference type="NCBIfam" id="TIGR00269">
    <property type="entry name" value="TIGR00269 family protein"/>
    <property type="match status" value="1"/>
</dbReference>
<dbReference type="OrthoDB" id="198857at2759"/>
<feature type="region of interest" description="Disordered" evidence="7">
    <location>
        <begin position="393"/>
        <end position="444"/>
    </location>
</feature>
<gene>
    <name evidence="11" type="primary">LOC108666122</name>
</gene>
<dbReference type="UniPathway" id="UPA00988"/>
<protein>
    <recommendedName>
        <fullName evidence="6">Cytoplasmic tRNA 2-thiolation protein 1</fullName>
        <ecNumber evidence="6">2.7.7.-</ecNumber>
    </recommendedName>
    <alternativeName>
        <fullName evidence="6">Cytoplasmic tRNA adenylyltransferase 1</fullName>
    </alternativeName>
</protein>
<comment type="similarity">
    <text evidence="6">Belongs to the TtcA family. CTU1/NCS6/ATPBD3 subfamily.</text>
</comment>
<dbReference type="FunFam" id="3.40.50.620:FF:000054">
    <property type="entry name" value="Cytoplasmic tRNA 2-thiolation protein 1"/>
    <property type="match status" value="1"/>
</dbReference>
<evidence type="ECO:0000256" key="3">
    <source>
        <dbReference type="ARBA" id="ARBA00022679"/>
    </source>
</evidence>
<feature type="compositionally biased region" description="Basic and acidic residues" evidence="7">
    <location>
        <begin position="400"/>
        <end position="409"/>
    </location>
</feature>
<dbReference type="CTD" id="90353"/>
<name>A0A8B7N3J7_HYAAZ</name>